<name>A0A9W8FX37_9FUNG</name>
<accession>A0A9W8FX37</accession>
<keyword evidence="2" id="KW-1133">Transmembrane helix</keyword>
<gene>
    <name evidence="3" type="ORF">GGI25_006324</name>
</gene>
<dbReference type="OrthoDB" id="66726at2759"/>
<evidence type="ECO:0000256" key="1">
    <source>
        <dbReference type="SAM" id="MobiDB-lite"/>
    </source>
</evidence>
<feature type="region of interest" description="Disordered" evidence="1">
    <location>
        <begin position="644"/>
        <end position="667"/>
    </location>
</feature>
<protein>
    <submittedName>
        <fullName evidence="3">Uncharacterized protein</fullName>
    </submittedName>
</protein>
<keyword evidence="2" id="KW-0812">Transmembrane</keyword>
<reference evidence="3" key="1">
    <citation type="submission" date="2022-07" db="EMBL/GenBank/DDBJ databases">
        <title>Phylogenomic reconstructions and comparative analyses of Kickxellomycotina fungi.</title>
        <authorList>
            <person name="Reynolds N.K."/>
            <person name="Stajich J.E."/>
            <person name="Barry K."/>
            <person name="Grigoriev I.V."/>
            <person name="Crous P."/>
            <person name="Smith M.E."/>
        </authorList>
    </citation>
    <scope>NUCLEOTIDE SEQUENCE</scope>
    <source>
        <strain evidence="3">NRRL 3115</strain>
    </source>
</reference>
<organism evidence="3 4">
    <name type="scientific">Coemansia spiralis</name>
    <dbReference type="NCBI Taxonomy" id="417178"/>
    <lineage>
        <taxon>Eukaryota</taxon>
        <taxon>Fungi</taxon>
        <taxon>Fungi incertae sedis</taxon>
        <taxon>Zoopagomycota</taxon>
        <taxon>Kickxellomycotina</taxon>
        <taxon>Kickxellomycetes</taxon>
        <taxon>Kickxellales</taxon>
        <taxon>Kickxellaceae</taxon>
        <taxon>Coemansia</taxon>
    </lineage>
</organism>
<comment type="caution">
    <text evidence="3">The sequence shown here is derived from an EMBL/GenBank/DDBJ whole genome shotgun (WGS) entry which is preliminary data.</text>
</comment>
<evidence type="ECO:0000313" key="4">
    <source>
        <dbReference type="Proteomes" id="UP001151518"/>
    </source>
</evidence>
<feature type="transmembrane region" description="Helical" evidence="2">
    <location>
        <begin position="101"/>
        <end position="123"/>
    </location>
</feature>
<feature type="region of interest" description="Disordered" evidence="1">
    <location>
        <begin position="928"/>
        <end position="974"/>
    </location>
</feature>
<sequence length="1092" mass="121606">METVYSSSFATGTPDVWQQLQDFRFGEPLTKFLEYIAFLPAIWETSVSGAKVDNLATSTFYGGQLNRQTGSYMQYTTTQIPSVSAMGANSNLGVLPSSEGVQLFGLFVSPYFLFSIFIGFIISRIHVLVHRQRVRPLGILARVALYTPAHLLLLRTMVIDCVALSNSSHRQHVRPWMQTVVDLISRVAQQQGLVSSDGEIPAGRALWLSFATYCIFDCVDVFVARLEGSPCAPYEYIGGLIERTSLYYFYGGSFRIQELGLLHVLEKVLLSHVLILFENGWRWRLIPTGIANMLMLHHFLFSVRNYTGSYSVYPFVEVLSMVLLGISLVIVLATVLIRWLASTVDRLGMSTTGRQQRQRRRERAGSAEVAIYDRYGVFQGTSAEDVGDSAEMFELTQDMYIPVIPDLRRDFGLEILDLAGTCLQQYSSKIKSSGFSRPLGAMRLPRTTALDVYVDDVLRTSSASSPGIQSEQQYRLTENSDEFRNGQQRQTRVLRGLGSSGLSIFIDDEPSIFSQIPENSMDLAHALQDTRLNSVRNLSLGMWSLVVALFKYALNRKDYLNTNNIDSSADLARNDSNSAQPRQAHSWLRGNNSEWYRHDGTYLDKLCSKNQLAASGDMDNASETYGHTSYLSTDSEEDDFDYVLNSDTNSATDSISEDDGGDDNDEENIVSLTNEATSLVGDILNDTDNDHPGAWLGSVTTFMAHSLFNGDQRSLQPSMMTRGMYVQQLQRSGVSGQQHLNAPLLFDALATMFRNMSTPTEFHQSALPFDCQETEVLAQLIQSRRQTAIDQQASPASTVQSTYMDNSGVEGATSSDAALCVICWANQHAALTIVRVAVETLLGIAACMRFEEKKVLTLARTHVSAIRPRIEPMAEGGIAIRNSEATEFGINSEEITLDELATKTTTVATTSTAKVSEQKDPIVPYKDIISENPKNNQQYEQPEKGVSVAEKSTRPEISTKYTKSLPENNSSTSKAIAEEQEQKEQCWQTRTLNYDRDSPGYDNRTEGEAIAPQLKAIVGDKIGYARRQRTLEILHEHYMRIPEIASALSISPWTAAMHAVENEKHIYDNSVAGTYHGKLLSCLRELKQKANT</sequence>
<feature type="compositionally biased region" description="Acidic residues" evidence="1">
    <location>
        <begin position="655"/>
        <end position="667"/>
    </location>
</feature>
<dbReference type="AlphaFoldDB" id="A0A9W8FX37"/>
<evidence type="ECO:0000256" key="2">
    <source>
        <dbReference type="SAM" id="Phobius"/>
    </source>
</evidence>
<proteinExistence type="predicted"/>
<feature type="compositionally biased region" description="Polar residues" evidence="1">
    <location>
        <begin position="955"/>
        <end position="974"/>
    </location>
</feature>
<dbReference type="EMBL" id="JANBTW010000172">
    <property type="protein sequence ID" value="KAJ2668893.1"/>
    <property type="molecule type" value="Genomic_DNA"/>
</dbReference>
<dbReference type="Proteomes" id="UP001151518">
    <property type="component" value="Unassembled WGS sequence"/>
</dbReference>
<feature type="transmembrane region" description="Helical" evidence="2">
    <location>
        <begin position="321"/>
        <end position="341"/>
    </location>
</feature>
<keyword evidence="2" id="KW-0472">Membrane</keyword>
<evidence type="ECO:0000313" key="3">
    <source>
        <dbReference type="EMBL" id="KAJ2668893.1"/>
    </source>
</evidence>